<dbReference type="PROSITE" id="PS00194">
    <property type="entry name" value="THIOREDOXIN_1"/>
    <property type="match status" value="1"/>
</dbReference>
<dbReference type="PRINTS" id="PR00421">
    <property type="entry name" value="THIOREDOXIN"/>
</dbReference>
<evidence type="ECO:0000313" key="7">
    <source>
        <dbReference type="Proteomes" id="UP001176471"/>
    </source>
</evidence>
<evidence type="ECO:0000256" key="1">
    <source>
        <dbReference type="ARBA" id="ARBA00022448"/>
    </source>
</evidence>
<evidence type="ECO:0000256" key="4">
    <source>
        <dbReference type="ARBA" id="ARBA00023284"/>
    </source>
</evidence>
<dbReference type="CDD" id="cd02947">
    <property type="entry name" value="TRX_family"/>
    <property type="match status" value="1"/>
</dbReference>
<evidence type="ECO:0000259" key="5">
    <source>
        <dbReference type="PROSITE" id="PS51352"/>
    </source>
</evidence>
<dbReference type="InterPro" id="IPR013766">
    <property type="entry name" value="Thioredoxin_domain"/>
</dbReference>
<evidence type="ECO:0000256" key="3">
    <source>
        <dbReference type="ARBA" id="ARBA00023157"/>
    </source>
</evidence>
<feature type="domain" description="Thioredoxin" evidence="5">
    <location>
        <begin position="1"/>
        <end position="110"/>
    </location>
</feature>
<protein>
    <submittedName>
        <fullName evidence="6">Thioredoxin domain-containing protein</fullName>
    </submittedName>
</protein>
<keyword evidence="3" id="KW-1015">Disulfide bond</keyword>
<gene>
    <name evidence="6" type="ORF">Q4610_18655</name>
</gene>
<dbReference type="InterPro" id="IPR017937">
    <property type="entry name" value="Thioredoxin_CS"/>
</dbReference>
<dbReference type="Proteomes" id="UP001176471">
    <property type="component" value="Unassembled WGS sequence"/>
</dbReference>
<keyword evidence="1" id="KW-0813">Transport</keyword>
<dbReference type="RefSeq" id="WP_304537376.1">
    <property type="nucleotide sequence ID" value="NZ_JAUQOM010000015.1"/>
</dbReference>
<dbReference type="PANTHER" id="PTHR45663:SF11">
    <property type="entry name" value="GEO12009P1"/>
    <property type="match status" value="1"/>
</dbReference>
<accession>A0ABT8ZSW3</accession>
<evidence type="ECO:0000313" key="6">
    <source>
        <dbReference type="EMBL" id="MDO7837069.1"/>
    </source>
</evidence>
<organism evidence="6 7">
    <name type="scientific">Sphingobium cyanobacteriorum</name>
    <dbReference type="NCBI Taxonomy" id="3063954"/>
    <lineage>
        <taxon>Bacteria</taxon>
        <taxon>Pseudomonadati</taxon>
        <taxon>Pseudomonadota</taxon>
        <taxon>Alphaproteobacteria</taxon>
        <taxon>Sphingomonadales</taxon>
        <taxon>Sphingomonadaceae</taxon>
        <taxon>Sphingobium</taxon>
    </lineage>
</organism>
<sequence length="116" mass="12171">MTSPIIQIDGNSLAAIDAASGDRMQMLVFSATWCGPCKAMAPAVEDIAASYANDVAVAKIDIEASPELAATFEVRGVPTLVIRRDGALIHRHVGGLTRTRLAMMIDDAMEQGDAAA</sequence>
<keyword evidence="2" id="KW-0249">Electron transport</keyword>
<name>A0ABT8ZSW3_9SPHN</name>
<proteinExistence type="predicted"/>
<evidence type="ECO:0000256" key="2">
    <source>
        <dbReference type="ARBA" id="ARBA00022982"/>
    </source>
</evidence>
<dbReference type="InterPro" id="IPR036249">
    <property type="entry name" value="Thioredoxin-like_sf"/>
</dbReference>
<keyword evidence="7" id="KW-1185">Reference proteome</keyword>
<dbReference type="PANTHER" id="PTHR45663">
    <property type="entry name" value="GEO12009P1"/>
    <property type="match status" value="1"/>
</dbReference>
<reference evidence="6" key="1">
    <citation type="submission" date="2023-07" db="EMBL/GenBank/DDBJ databases">
        <title>Bacterial whole genome sequence for Sphingobium sp. HBC34.</title>
        <authorList>
            <person name="Le V."/>
            <person name="Ko S.-R."/>
            <person name="Ahn C.-Y."/>
            <person name="Oh H.-M."/>
        </authorList>
    </citation>
    <scope>NUCLEOTIDE SEQUENCE</scope>
    <source>
        <strain evidence="6">HBC34</strain>
    </source>
</reference>
<comment type="caution">
    <text evidence="6">The sequence shown here is derived from an EMBL/GenBank/DDBJ whole genome shotgun (WGS) entry which is preliminary data.</text>
</comment>
<dbReference type="SUPFAM" id="SSF52833">
    <property type="entry name" value="Thioredoxin-like"/>
    <property type="match status" value="1"/>
</dbReference>
<dbReference type="Pfam" id="PF00085">
    <property type="entry name" value="Thioredoxin"/>
    <property type="match status" value="1"/>
</dbReference>
<dbReference type="Gene3D" id="3.40.30.10">
    <property type="entry name" value="Glutaredoxin"/>
    <property type="match status" value="1"/>
</dbReference>
<dbReference type="EMBL" id="JAUQOM010000015">
    <property type="protein sequence ID" value="MDO7837069.1"/>
    <property type="molecule type" value="Genomic_DNA"/>
</dbReference>
<dbReference type="PROSITE" id="PS51352">
    <property type="entry name" value="THIOREDOXIN_2"/>
    <property type="match status" value="1"/>
</dbReference>
<keyword evidence="4" id="KW-0676">Redox-active center</keyword>